<evidence type="ECO:0000256" key="1">
    <source>
        <dbReference type="ARBA" id="ARBA00004418"/>
    </source>
</evidence>
<keyword evidence="7" id="KW-0472">Membrane</keyword>
<feature type="domain" description="AlgX/AlgJ SGNH hydrolase-like" evidence="8">
    <location>
        <begin position="97"/>
        <end position="355"/>
    </location>
</feature>
<dbReference type="InterPro" id="IPR031811">
    <property type="entry name" value="ALGX/ALGJ_SGNH-like"/>
</dbReference>
<keyword evidence="4" id="KW-0732">Signal</keyword>
<dbReference type="Pfam" id="PF16822">
    <property type="entry name" value="ALGX"/>
    <property type="match status" value="1"/>
</dbReference>
<evidence type="ECO:0000256" key="4">
    <source>
        <dbReference type="ARBA" id="ARBA00022729"/>
    </source>
</evidence>
<keyword evidence="3" id="KW-0808">Transferase</keyword>
<evidence type="ECO:0000256" key="3">
    <source>
        <dbReference type="ARBA" id="ARBA00022679"/>
    </source>
</evidence>
<comment type="subcellular location">
    <subcellularLocation>
        <location evidence="1">Periplasm</location>
    </subcellularLocation>
</comment>
<keyword evidence="10" id="KW-1185">Reference proteome</keyword>
<keyword evidence="7" id="KW-1133">Transmembrane helix</keyword>
<dbReference type="RefSeq" id="WP_394163836.1">
    <property type="nucleotide sequence ID" value="NZ_JBHGCJ010000009.1"/>
</dbReference>
<accession>A0ABW7CYM9</accession>
<dbReference type="Proteomes" id="UP001605261">
    <property type="component" value="Unassembled WGS sequence"/>
</dbReference>
<keyword evidence="9" id="KW-0131">Cell cycle</keyword>
<gene>
    <name evidence="9" type="ORF">ACEU0G_004086</name>
</gene>
<evidence type="ECO:0000256" key="2">
    <source>
        <dbReference type="ARBA" id="ARBA00005182"/>
    </source>
</evidence>
<organism evidence="9 10">
    <name type="scientific">Stenotrophomonas nematodicola</name>
    <dbReference type="NCBI Taxonomy" id="2656746"/>
    <lineage>
        <taxon>Bacteria</taxon>
        <taxon>Pseudomonadati</taxon>
        <taxon>Pseudomonadota</taxon>
        <taxon>Gammaproteobacteria</taxon>
        <taxon>Lysobacterales</taxon>
        <taxon>Lysobacteraceae</taxon>
        <taxon>Stenotrophomonas</taxon>
    </lineage>
</organism>
<dbReference type="GO" id="GO:0051301">
    <property type="term" value="P:cell division"/>
    <property type="evidence" value="ECO:0007669"/>
    <property type="project" value="UniProtKB-KW"/>
</dbReference>
<sequence length="374" mass="39655">MSARPGAPAPLPPAAPARAHLPTTVVVIVLLVVGLLAGGWMLGRAKIPAASLAPARWADGEAGRAINEALKLPVQAQADLATAAVRYRLLGDLGPQVALGCPDWLFYRDGLRPQPGAGDQVVQQRVRLMRHWSAQLKAQGVQLLVVVVPDKSRIEQAHTCGLRHSANMRARLGQWQQALQAAQVPSADLLPVLQGADAPMFFRTDVHMNRLGAQRAADAVAAAALPLLGGPGGQAFEVGAPGAAKPRMGDLIVLAGLEKAPPAWRPALDREPEQVITPLRSGGLLDDTPPVEVLLLGSSNGRRSLFAERLGHALGREVWNQSLDGGQFSGALLAAWPQRAQWPSTVKLVVWEFSEMALSLPLTDGEQATLAEIH</sequence>
<keyword evidence="9" id="KW-0132">Cell division</keyword>
<comment type="pathway">
    <text evidence="2">Glycan biosynthesis; alginate biosynthesis.</text>
</comment>
<feature type="transmembrane region" description="Helical" evidence="7">
    <location>
        <begin position="20"/>
        <end position="42"/>
    </location>
</feature>
<proteinExistence type="predicted"/>
<evidence type="ECO:0000313" key="10">
    <source>
        <dbReference type="Proteomes" id="UP001605261"/>
    </source>
</evidence>
<comment type="caution">
    <text evidence="9">The sequence shown here is derived from an EMBL/GenBank/DDBJ whole genome shotgun (WGS) entry which is preliminary data.</text>
</comment>
<protein>
    <submittedName>
        <fullName evidence="9">Cell division protein FtsQ</fullName>
    </submittedName>
</protein>
<keyword evidence="6" id="KW-0016">Alginate biosynthesis</keyword>
<evidence type="ECO:0000256" key="5">
    <source>
        <dbReference type="ARBA" id="ARBA00022764"/>
    </source>
</evidence>
<keyword evidence="7" id="KW-0812">Transmembrane</keyword>
<evidence type="ECO:0000313" key="9">
    <source>
        <dbReference type="EMBL" id="MFG6110060.1"/>
    </source>
</evidence>
<evidence type="ECO:0000256" key="6">
    <source>
        <dbReference type="ARBA" id="ARBA00022841"/>
    </source>
</evidence>
<name>A0ABW7CYM9_9GAMM</name>
<dbReference type="CDD" id="cd14444">
    <property type="entry name" value="AlgX_N_like_1"/>
    <property type="match status" value="1"/>
</dbReference>
<evidence type="ECO:0000256" key="7">
    <source>
        <dbReference type="SAM" id="Phobius"/>
    </source>
</evidence>
<reference evidence="9 10" key="1">
    <citation type="submission" date="2024-09" db="EMBL/GenBank/DDBJ databases">
        <authorList>
            <consortium name="All-Russian atlas of soil microorganisms"/>
            <consortium name="as a basis for the search for new antimicrobial producers and enzymes with unique properties"/>
            <person name="Sokolova E.A."/>
            <person name="Voronina E.N."/>
        </authorList>
    </citation>
    <scope>NUCLEOTIDE SEQUENCE [LARGE SCALE GENOMIC DNA]</scope>
    <source>
        <strain evidence="9 10">AF-22b-331.1</strain>
    </source>
</reference>
<dbReference type="EMBL" id="JBHGCJ010000009">
    <property type="protein sequence ID" value="MFG6110060.1"/>
    <property type="molecule type" value="Genomic_DNA"/>
</dbReference>
<keyword evidence="5" id="KW-0574">Periplasm</keyword>
<evidence type="ECO:0000259" key="8">
    <source>
        <dbReference type="Pfam" id="PF16822"/>
    </source>
</evidence>